<reference evidence="1 2" key="1">
    <citation type="submission" date="2024-08" db="EMBL/GenBank/DDBJ databases">
        <title>Insights into the chromosomal genome structure of Flemingia macrophylla.</title>
        <authorList>
            <person name="Ding Y."/>
            <person name="Zhao Y."/>
            <person name="Bi W."/>
            <person name="Wu M."/>
            <person name="Zhao G."/>
            <person name="Gong Y."/>
            <person name="Li W."/>
            <person name="Zhang P."/>
        </authorList>
    </citation>
    <scope>NUCLEOTIDE SEQUENCE [LARGE SCALE GENOMIC DNA]</scope>
    <source>
        <strain evidence="1">DYQJB</strain>
        <tissue evidence="1">Leaf</tissue>
    </source>
</reference>
<dbReference type="EMBL" id="JBGMDY010000002">
    <property type="protein sequence ID" value="KAL2344118.1"/>
    <property type="molecule type" value="Genomic_DNA"/>
</dbReference>
<evidence type="ECO:0000313" key="2">
    <source>
        <dbReference type="Proteomes" id="UP001603857"/>
    </source>
</evidence>
<organism evidence="1 2">
    <name type="scientific">Flemingia macrophylla</name>
    <dbReference type="NCBI Taxonomy" id="520843"/>
    <lineage>
        <taxon>Eukaryota</taxon>
        <taxon>Viridiplantae</taxon>
        <taxon>Streptophyta</taxon>
        <taxon>Embryophyta</taxon>
        <taxon>Tracheophyta</taxon>
        <taxon>Spermatophyta</taxon>
        <taxon>Magnoliopsida</taxon>
        <taxon>eudicotyledons</taxon>
        <taxon>Gunneridae</taxon>
        <taxon>Pentapetalae</taxon>
        <taxon>rosids</taxon>
        <taxon>fabids</taxon>
        <taxon>Fabales</taxon>
        <taxon>Fabaceae</taxon>
        <taxon>Papilionoideae</taxon>
        <taxon>50 kb inversion clade</taxon>
        <taxon>NPAAA clade</taxon>
        <taxon>indigoferoid/millettioid clade</taxon>
        <taxon>Phaseoleae</taxon>
        <taxon>Flemingia</taxon>
    </lineage>
</organism>
<evidence type="ECO:0000313" key="1">
    <source>
        <dbReference type="EMBL" id="KAL2344118.1"/>
    </source>
</evidence>
<sequence>MYPKPDLSSFFLAYFKILSRFSVPFTNLDKSSFSISISLFSLIISSDVVFLEEVSDDAFFIKISFSLFMQLFSVKSSEIIFLCSLYAFEIFSESDNKVLYASCKSSKSDSITLVTSSSKSDVESTSAMRHMFASSLTSSSDEEELRSSHVAIIVFFFFLKKTGFFFSLSLPFSASGHSDLKCPGFFHW</sequence>
<comment type="caution">
    <text evidence="1">The sequence shown here is derived from an EMBL/GenBank/DDBJ whole genome shotgun (WGS) entry which is preliminary data.</text>
</comment>
<gene>
    <name evidence="1" type="ORF">Fmac_005403</name>
</gene>
<dbReference type="Proteomes" id="UP001603857">
    <property type="component" value="Unassembled WGS sequence"/>
</dbReference>
<keyword evidence="2" id="KW-1185">Reference proteome</keyword>
<name>A0ABD1N914_9FABA</name>
<proteinExistence type="predicted"/>
<accession>A0ABD1N914</accession>
<dbReference type="AlphaFoldDB" id="A0ABD1N914"/>
<protein>
    <submittedName>
        <fullName evidence="1">Uncharacterized protein</fullName>
    </submittedName>
</protein>